<evidence type="ECO:0000313" key="11">
    <source>
        <dbReference type="Proteomes" id="UP000816034"/>
    </source>
</evidence>
<protein>
    <recommendedName>
        <fullName evidence="9">Prenylcysteine lyase domain-containing protein</fullName>
    </recommendedName>
</protein>
<dbReference type="GO" id="GO:0030328">
    <property type="term" value="P:prenylcysteine catabolic process"/>
    <property type="evidence" value="ECO:0007669"/>
    <property type="project" value="InterPro"/>
</dbReference>
<feature type="domain" description="Prenylcysteine lyase" evidence="9">
    <location>
        <begin position="188"/>
        <end position="567"/>
    </location>
</feature>
<dbReference type="GO" id="GO:0030327">
    <property type="term" value="P:prenylated protein catabolic process"/>
    <property type="evidence" value="ECO:0007669"/>
    <property type="project" value="TreeGrafter"/>
</dbReference>
<sequence length="570" mass="65073">MFKKFLKPFLFLTLGSSAAGLTYHQYNQSNEQSKMFQSTSSNSSPISTHNTPTIRVAIIGSGISGSGAAYFLSDLYDRLDLNSSPLSPEPLNHDNDSTILKPPLEFILYERNDELGGRLKEINLFPNIHDETNPYKYSFEVGGSSLILENKYALQLVDRFGLTLKEPHFEDIRIGIWNGDEKQIVFCESRSWWKTMIKGAWRYDFGIPLYLLKRNVNYYLSQNRFLKIYELQQVPQEGKISSEDVKKVYTWEETSEFLKETGMQELTTQTFYEFARNNWIQERFVKEYCDSILRINYMTSSETISAFAGIVGLAGAVSDFRQVLHGTSQLPKNCIQALKSKKLNLKLNHEVSQISYDSASNKYSISAVDLKAKANNSAAHILDTNIDYIIVATPLEFTNIRFENIQLPPKALEKREMNILVTSLVIAKDINKNYFGMDSSDGPLYITTMKPLTVSQLPFNNIAPQGEAPNSENTSDKKDHIFESFSHSPFTKEVLNEIYVGPSKLVQQYWKHGSYPILKPNLVQPPVKLHQRIYYPNSMESVISTMETSLISSKNVSLLIIKDMLKRFEQ</sequence>
<evidence type="ECO:0000256" key="7">
    <source>
        <dbReference type="ARBA" id="ARBA00023180"/>
    </source>
</evidence>
<organism evidence="10 11">
    <name type="scientific">Naegleria lovaniensis</name>
    <name type="common">Amoeba</name>
    <dbReference type="NCBI Taxonomy" id="51637"/>
    <lineage>
        <taxon>Eukaryota</taxon>
        <taxon>Discoba</taxon>
        <taxon>Heterolobosea</taxon>
        <taxon>Tetramitia</taxon>
        <taxon>Eutetramitia</taxon>
        <taxon>Vahlkampfiidae</taxon>
        <taxon>Naegleria</taxon>
    </lineage>
</organism>
<proteinExistence type="inferred from homology"/>
<dbReference type="Proteomes" id="UP000816034">
    <property type="component" value="Unassembled WGS sequence"/>
</dbReference>
<dbReference type="SUPFAM" id="SSF51905">
    <property type="entry name" value="FAD/NAD(P)-binding domain"/>
    <property type="match status" value="1"/>
</dbReference>
<keyword evidence="7" id="KW-0325">Glycoprotein</keyword>
<comment type="similarity">
    <text evidence="2">Belongs to the prenylcysteine oxidase family.</text>
</comment>
<evidence type="ECO:0000313" key="10">
    <source>
        <dbReference type="EMBL" id="KAG2392824.1"/>
    </source>
</evidence>
<evidence type="ECO:0000256" key="8">
    <source>
        <dbReference type="SAM" id="SignalP"/>
    </source>
</evidence>
<dbReference type="PANTHER" id="PTHR15944">
    <property type="entry name" value="FARNESYLCYSTEINE LYASE"/>
    <property type="match status" value="1"/>
</dbReference>
<reference evidence="10 11" key="1">
    <citation type="journal article" date="2018" name="BMC Genomics">
        <title>The genome of Naegleria lovaniensis, the basis for a comparative approach to unravel pathogenicity factors of the human pathogenic amoeba N. fowleri.</title>
        <authorList>
            <person name="Liechti N."/>
            <person name="Schurch N."/>
            <person name="Bruggmann R."/>
            <person name="Wittwer M."/>
        </authorList>
    </citation>
    <scope>NUCLEOTIDE SEQUENCE [LARGE SCALE GENOMIC DNA]</scope>
    <source>
        <strain evidence="10 11">ATCC 30569</strain>
    </source>
</reference>
<comment type="cofactor">
    <cofactor evidence="1">
        <name>FAD</name>
        <dbReference type="ChEBI" id="CHEBI:57692"/>
    </cofactor>
</comment>
<keyword evidence="3" id="KW-0285">Flavoprotein</keyword>
<dbReference type="AlphaFoldDB" id="A0AA88H374"/>
<keyword evidence="11" id="KW-1185">Reference proteome</keyword>
<keyword evidence="4 8" id="KW-0732">Signal</keyword>
<dbReference type="InterPro" id="IPR036188">
    <property type="entry name" value="FAD/NAD-bd_sf"/>
</dbReference>
<evidence type="ECO:0000256" key="1">
    <source>
        <dbReference type="ARBA" id="ARBA00001974"/>
    </source>
</evidence>
<feature type="chain" id="PRO_5041729353" description="Prenylcysteine lyase domain-containing protein" evidence="8">
    <location>
        <begin position="21"/>
        <end position="570"/>
    </location>
</feature>
<feature type="signal peptide" evidence="8">
    <location>
        <begin position="1"/>
        <end position="20"/>
    </location>
</feature>
<dbReference type="GO" id="GO:0001735">
    <property type="term" value="F:prenylcysteine oxidase activity"/>
    <property type="evidence" value="ECO:0007669"/>
    <property type="project" value="InterPro"/>
</dbReference>
<evidence type="ECO:0000256" key="3">
    <source>
        <dbReference type="ARBA" id="ARBA00022630"/>
    </source>
</evidence>
<dbReference type="EMBL" id="PYSW02000004">
    <property type="protein sequence ID" value="KAG2392824.1"/>
    <property type="molecule type" value="Genomic_DNA"/>
</dbReference>
<evidence type="ECO:0000259" key="9">
    <source>
        <dbReference type="Pfam" id="PF07156"/>
    </source>
</evidence>
<gene>
    <name evidence="10" type="ORF">C9374_011549</name>
</gene>
<accession>A0AA88H374</accession>
<dbReference type="GeneID" id="68104003"/>
<dbReference type="RefSeq" id="XP_044554718.1">
    <property type="nucleotide sequence ID" value="XM_044687217.1"/>
</dbReference>
<evidence type="ECO:0000256" key="2">
    <source>
        <dbReference type="ARBA" id="ARBA00009967"/>
    </source>
</evidence>
<dbReference type="PANTHER" id="PTHR15944:SF0">
    <property type="entry name" value="PRENYLCYSTEINE LYASE DOMAIN-CONTAINING PROTEIN"/>
    <property type="match status" value="1"/>
</dbReference>
<evidence type="ECO:0000256" key="6">
    <source>
        <dbReference type="ARBA" id="ARBA00023002"/>
    </source>
</evidence>
<keyword evidence="5" id="KW-0274">FAD</keyword>
<comment type="caution">
    <text evidence="10">The sequence shown here is derived from an EMBL/GenBank/DDBJ whole genome shotgun (WGS) entry which is preliminary data.</text>
</comment>
<name>A0AA88H374_NAELO</name>
<evidence type="ECO:0000256" key="4">
    <source>
        <dbReference type="ARBA" id="ARBA00022729"/>
    </source>
</evidence>
<keyword evidence="6" id="KW-0560">Oxidoreductase</keyword>
<evidence type="ECO:0000256" key="5">
    <source>
        <dbReference type="ARBA" id="ARBA00022827"/>
    </source>
</evidence>
<dbReference type="InterPro" id="IPR010795">
    <property type="entry name" value="Prenylcys_lyase"/>
</dbReference>
<dbReference type="Gene3D" id="3.50.50.60">
    <property type="entry name" value="FAD/NAD(P)-binding domain"/>
    <property type="match status" value="1"/>
</dbReference>
<dbReference type="Pfam" id="PF07156">
    <property type="entry name" value="Prenylcys_lyase"/>
    <property type="match status" value="1"/>
</dbReference>
<dbReference type="InterPro" id="IPR017046">
    <property type="entry name" value="Prenylcysteine_Oxase1"/>
</dbReference>